<dbReference type="Proteomes" id="UP001652625">
    <property type="component" value="Chromosome 11"/>
</dbReference>
<dbReference type="PANTHER" id="PTHR12046">
    <property type="entry name" value="HISTONE ACETYLTRANSFERASE TYPE B CATALYTIC SUBUNIT"/>
    <property type="match status" value="1"/>
</dbReference>
<evidence type="ECO:0000256" key="1">
    <source>
        <dbReference type="ARBA" id="ARBA00004123"/>
    </source>
</evidence>
<proteinExistence type="inferred from homology"/>
<dbReference type="InterPro" id="IPR019467">
    <property type="entry name" value="Hat1_N"/>
</dbReference>
<dbReference type="InterPro" id="IPR017380">
    <property type="entry name" value="Hist_AcTrfase_B-typ_cat-su"/>
</dbReference>
<keyword evidence="6" id="KW-0539">Nucleus</keyword>
<evidence type="ECO:0000313" key="13">
    <source>
        <dbReference type="RefSeq" id="XP_065666862.1"/>
    </source>
</evidence>
<dbReference type="InterPro" id="IPR048776">
    <property type="entry name" value="HAT1_C"/>
</dbReference>
<feature type="domain" description="Histone acetyltransferase type B catalytic subunit C-terminal" evidence="11">
    <location>
        <begin position="263"/>
        <end position="314"/>
    </location>
</feature>
<dbReference type="PIRSF" id="PIRSF038084">
    <property type="entry name" value="HAT-B_cat"/>
    <property type="match status" value="1"/>
</dbReference>
<evidence type="ECO:0000259" key="10">
    <source>
        <dbReference type="Pfam" id="PF10394"/>
    </source>
</evidence>
<evidence type="ECO:0000256" key="6">
    <source>
        <dbReference type="ARBA" id="ARBA00023242"/>
    </source>
</evidence>
<evidence type="ECO:0000256" key="8">
    <source>
        <dbReference type="ARBA" id="ARBA00048017"/>
    </source>
</evidence>
<dbReference type="GeneID" id="100199769"/>
<evidence type="ECO:0000259" key="11">
    <source>
        <dbReference type="Pfam" id="PF21183"/>
    </source>
</evidence>
<dbReference type="EC" id="2.3.1.48" evidence="3 9"/>
<dbReference type="InterPro" id="IPR016181">
    <property type="entry name" value="Acyl_CoA_acyltransferase"/>
</dbReference>
<accession>A0ABM4CY32</accession>
<reference evidence="13" key="1">
    <citation type="submission" date="2025-08" db="UniProtKB">
        <authorList>
            <consortium name="RefSeq"/>
        </authorList>
    </citation>
    <scope>IDENTIFICATION</scope>
</reference>
<comment type="similarity">
    <text evidence="2 9">Belongs to the HAT1 family.</text>
</comment>
<protein>
    <recommendedName>
        <fullName evidence="4 9">Histone acetyltransferase type B catalytic subunit</fullName>
        <ecNumber evidence="3 9">2.3.1.48</ecNumber>
    </recommendedName>
</protein>
<dbReference type="Pfam" id="PF10394">
    <property type="entry name" value="Hat1_N"/>
    <property type="match status" value="1"/>
</dbReference>
<sequence>MAVGTGIEGYKCDANDVLSIKLVHSEEDVIGKEGVFHPMMSHQVFGESETIFGYKGLNIQLYYHAGSLLTYLNMEYHEQIPRSYGIKPDPVIPKIVEQIPQGFISNRDEFISKLQKEDSFTPMGNKIHSYFNDDTEYEIYEADIFTPRLKEYHEKLQTFILWYIDAASFIDIDDEKWHFFLLFEKKKSIAPIYNIVGYMTVYHYYSYPDKFRPRISQTLILPPFQRKGHCVELLHAVNKHYISNPDAVDITVEDPSEDFVRCRDFVDCQNCLKLNSFSKDKLLTDYSDDMRKDALEKFKITKSQARRVYEILRLRVTDISNNVMYHQYRLCVKKRLNLPFQKQARDMEKLRAVLSSDEYNSAMVGQSNEERIQRLDEAYKLLEAEYFKVIDRLD</sequence>
<dbReference type="Gene3D" id="3.40.630.30">
    <property type="match status" value="1"/>
</dbReference>
<name>A0ABM4CY32_HYDVU</name>
<evidence type="ECO:0000256" key="2">
    <source>
        <dbReference type="ARBA" id="ARBA00010543"/>
    </source>
</evidence>
<evidence type="ECO:0000256" key="3">
    <source>
        <dbReference type="ARBA" id="ARBA00013184"/>
    </source>
</evidence>
<dbReference type="InterPro" id="IPR013523">
    <property type="entry name" value="Hist_AcTrfase_HAT1_C"/>
</dbReference>
<dbReference type="Gene3D" id="3.90.360.10">
    <property type="entry name" value="Histone acetyl transferase 1 (HAT1), N-terminal domain"/>
    <property type="match status" value="1"/>
</dbReference>
<gene>
    <name evidence="13" type="primary">LOC100199769</name>
</gene>
<dbReference type="InterPro" id="IPR037113">
    <property type="entry name" value="Hat1_N_sf"/>
</dbReference>
<dbReference type="Pfam" id="PF21183">
    <property type="entry name" value="HAT1_C"/>
    <property type="match status" value="1"/>
</dbReference>
<evidence type="ECO:0000256" key="4">
    <source>
        <dbReference type="ARBA" id="ARBA00021268"/>
    </source>
</evidence>
<feature type="domain" description="Histone acetyl transferase HAT1 N-terminal" evidence="10">
    <location>
        <begin position="10"/>
        <end position="165"/>
    </location>
</feature>
<keyword evidence="5 9" id="KW-0808">Transferase</keyword>
<dbReference type="RefSeq" id="XP_065666862.1">
    <property type="nucleotide sequence ID" value="XM_065810790.1"/>
</dbReference>
<evidence type="ECO:0000313" key="12">
    <source>
        <dbReference type="Proteomes" id="UP001652625"/>
    </source>
</evidence>
<organism evidence="12 13">
    <name type="scientific">Hydra vulgaris</name>
    <name type="common">Hydra</name>
    <name type="synonym">Hydra attenuata</name>
    <dbReference type="NCBI Taxonomy" id="6087"/>
    <lineage>
        <taxon>Eukaryota</taxon>
        <taxon>Metazoa</taxon>
        <taxon>Cnidaria</taxon>
        <taxon>Hydrozoa</taxon>
        <taxon>Hydroidolina</taxon>
        <taxon>Anthoathecata</taxon>
        <taxon>Aplanulata</taxon>
        <taxon>Hydridae</taxon>
        <taxon>Hydra</taxon>
    </lineage>
</organism>
<comment type="catalytic activity">
    <reaction evidence="8 9">
        <text>L-lysyl-[protein] + acetyl-CoA = N(6)-acetyl-L-lysyl-[protein] + CoA + H(+)</text>
        <dbReference type="Rhea" id="RHEA:45948"/>
        <dbReference type="Rhea" id="RHEA-COMP:9752"/>
        <dbReference type="Rhea" id="RHEA-COMP:10731"/>
        <dbReference type="ChEBI" id="CHEBI:15378"/>
        <dbReference type="ChEBI" id="CHEBI:29969"/>
        <dbReference type="ChEBI" id="CHEBI:57287"/>
        <dbReference type="ChEBI" id="CHEBI:57288"/>
        <dbReference type="ChEBI" id="CHEBI:61930"/>
        <dbReference type="EC" id="2.3.1.48"/>
    </reaction>
</comment>
<evidence type="ECO:0000256" key="5">
    <source>
        <dbReference type="ARBA" id="ARBA00022679"/>
    </source>
</evidence>
<keyword evidence="12" id="KW-1185">Reference proteome</keyword>
<keyword evidence="7 9" id="KW-0012">Acyltransferase</keyword>
<comment type="subcellular location">
    <subcellularLocation>
        <location evidence="1">Nucleus</location>
    </subcellularLocation>
</comment>
<dbReference type="Gene3D" id="1.10.10.390">
    <property type="match status" value="1"/>
</dbReference>
<dbReference type="SUPFAM" id="SSF55729">
    <property type="entry name" value="Acyl-CoA N-acyltransferases (Nat)"/>
    <property type="match status" value="1"/>
</dbReference>
<evidence type="ECO:0000256" key="9">
    <source>
        <dbReference type="PIRNR" id="PIRNR038084"/>
    </source>
</evidence>
<evidence type="ECO:0000256" key="7">
    <source>
        <dbReference type="ARBA" id="ARBA00023315"/>
    </source>
</evidence>